<dbReference type="InterPro" id="IPR050210">
    <property type="entry name" value="tRNA_Adenine-N(6)_MTase"/>
</dbReference>
<accession>A0A075WR84</accession>
<dbReference type="CDD" id="cd02440">
    <property type="entry name" value="AdoMet_MTases"/>
    <property type="match status" value="1"/>
</dbReference>
<dbReference type="PaxDb" id="289377-HL41_00145"/>
<dbReference type="Gene3D" id="3.40.50.150">
    <property type="entry name" value="Vaccinia Virus protein VP39"/>
    <property type="match status" value="1"/>
</dbReference>
<dbReference type="SUPFAM" id="SSF53335">
    <property type="entry name" value="S-adenosyl-L-methionine-dependent methyltransferases"/>
    <property type="match status" value="1"/>
</dbReference>
<reference evidence="4 5" key="1">
    <citation type="journal article" date="2015" name="Genome Announc.">
        <title>Genome Sequence of a Sulfate-Reducing Thermophilic Bacterium, Thermodesulfobacterium commune DSM 2178T (Phylum Thermodesulfobacteria).</title>
        <authorList>
            <person name="Bhatnagar S."/>
            <person name="Badger J.H."/>
            <person name="Madupu R."/>
            <person name="Khouri H.M."/>
            <person name="O'Connor E.M."/>
            <person name="Robb F.T."/>
            <person name="Ward N.L."/>
            <person name="Eisen J.A."/>
        </authorList>
    </citation>
    <scope>NUCLEOTIDE SEQUENCE [LARGE SCALE GENOMIC DNA]</scope>
    <source>
        <strain evidence="4 5">DSM 2178</strain>
    </source>
</reference>
<evidence type="ECO:0000313" key="4">
    <source>
        <dbReference type="EMBL" id="AIH03371.1"/>
    </source>
</evidence>
<proteinExistence type="predicted"/>
<dbReference type="GO" id="GO:0003676">
    <property type="term" value="F:nucleic acid binding"/>
    <property type="evidence" value="ECO:0007669"/>
    <property type="project" value="InterPro"/>
</dbReference>
<keyword evidence="1" id="KW-0808">Transferase</keyword>
<dbReference type="RefSeq" id="WP_038062962.1">
    <property type="nucleotide sequence ID" value="NZ_CP008796.1"/>
</dbReference>
<dbReference type="eggNOG" id="COG4123">
    <property type="taxonomic scope" value="Bacteria"/>
</dbReference>
<dbReference type="InterPro" id="IPR007848">
    <property type="entry name" value="Small_mtfrase_dom"/>
</dbReference>
<dbReference type="STRING" id="289377.HL41_00145"/>
<dbReference type="Proteomes" id="UP000028481">
    <property type="component" value="Chromosome"/>
</dbReference>
<dbReference type="PANTHER" id="PTHR47739:SF1">
    <property type="entry name" value="TRNA1(VAL) (ADENINE(37)-N6)-METHYLTRANSFERASE"/>
    <property type="match status" value="1"/>
</dbReference>
<dbReference type="InterPro" id="IPR020596">
    <property type="entry name" value="rRNA_Ade_Mease_Trfase_CS"/>
</dbReference>
<feature type="domain" description="Methyltransferase small" evidence="3">
    <location>
        <begin position="34"/>
        <end position="125"/>
    </location>
</feature>
<evidence type="ECO:0000256" key="2">
    <source>
        <dbReference type="ARBA" id="ARBA00022691"/>
    </source>
</evidence>
<dbReference type="PROSITE" id="PS01131">
    <property type="entry name" value="RRNA_A_DIMETH"/>
    <property type="match status" value="1"/>
</dbReference>
<dbReference type="PROSITE" id="PS00092">
    <property type="entry name" value="N6_MTASE"/>
    <property type="match status" value="1"/>
</dbReference>
<name>A0A075WR84_9BACT</name>
<gene>
    <name evidence="4" type="ORF">HL41_00145</name>
</gene>
<dbReference type="KEGG" id="tcm:HL41_00145"/>
<keyword evidence="2" id="KW-0949">S-adenosyl-L-methionine</keyword>
<dbReference type="AlphaFoldDB" id="A0A075WR84"/>
<protein>
    <recommendedName>
        <fullName evidence="3">Methyltransferase small domain-containing protein</fullName>
    </recommendedName>
</protein>
<dbReference type="Pfam" id="PF05175">
    <property type="entry name" value="MTS"/>
    <property type="match status" value="1"/>
</dbReference>
<evidence type="ECO:0000259" key="3">
    <source>
        <dbReference type="Pfam" id="PF05175"/>
    </source>
</evidence>
<dbReference type="PANTHER" id="PTHR47739">
    <property type="entry name" value="TRNA1(VAL) (ADENINE(37)-N6)-METHYLTRANSFERASE"/>
    <property type="match status" value="1"/>
</dbReference>
<dbReference type="GO" id="GO:0000179">
    <property type="term" value="F:rRNA (adenine-N6,N6-)-dimethyltransferase activity"/>
    <property type="evidence" value="ECO:0007669"/>
    <property type="project" value="InterPro"/>
</dbReference>
<dbReference type="HOGENOM" id="CLU_061983_3_0_0"/>
<evidence type="ECO:0000256" key="1">
    <source>
        <dbReference type="ARBA" id="ARBA00022603"/>
    </source>
</evidence>
<organism evidence="4 5">
    <name type="scientific">Thermodesulfobacterium commune DSM 2178</name>
    <dbReference type="NCBI Taxonomy" id="289377"/>
    <lineage>
        <taxon>Bacteria</taxon>
        <taxon>Pseudomonadati</taxon>
        <taxon>Thermodesulfobacteriota</taxon>
        <taxon>Thermodesulfobacteria</taxon>
        <taxon>Thermodesulfobacteriales</taxon>
        <taxon>Thermodesulfobacteriaceae</taxon>
        <taxon>Thermodesulfobacterium</taxon>
    </lineage>
</organism>
<keyword evidence="5" id="KW-1185">Reference proteome</keyword>
<dbReference type="EMBL" id="CP008796">
    <property type="protein sequence ID" value="AIH03371.1"/>
    <property type="molecule type" value="Genomic_DNA"/>
</dbReference>
<dbReference type="OrthoDB" id="9777257at2"/>
<dbReference type="InterPro" id="IPR002052">
    <property type="entry name" value="DNA_methylase_N6_adenine_CS"/>
</dbReference>
<sequence length="244" mass="27304">MGNLGQRLTLTPFFQGKLKLYQPEKGYRFGIDALLLAHFLKLKPGEKALEVGAGSGIVSLIAALKQPKAKIFALELDPLFLQCLKLNSQLNLLENSLFSLKGNIARNPFRKEVFDVVFSNPPYFKPGCGRQSPDELKNLAKRETRAGLKEFLKAVAGVLKNRGRLYLIFTALRTAELMASLKEVRLEPKVLRFVHSYPGDQARFILVEAVKQAGEETLVLPPLFIYQEKGGPYTTEVREMLKGV</sequence>
<dbReference type="InterPro" id="IPR029063">
    <property type="entry name" value="SAM-dependent_MTases_sf"/>
</dbReference>
<keyword evidence="1" id="KW-0489">Methyltransferase</keyword>
<evidence type="ECO:0000313" key="5">
    <source>
        <dbReference type="Proteomes" id="UP000028481"/>
    </source>
</evidence>